<dbReference type="EMBL" id="LT598461">
    <property type="protein sequence ID" value="SCU99348.1"/>
    <property type="molecule type" value="Genomic_DNA"/>
</dbReference>
<dbReference type="Proteomes" id="UP000190274">
    <property type="component" value="Chromosome H"/>
</dbReference>
<accession>A0A1G4K684</accession>
<dbReference type="GO" id="GO:1902413">
    <property type="term" value="P:negative regulation of mitotic cytokinesis"/>
    <property type="evidence" value="ECO:0007669"/>
    <property type="project" value="EnsemblFungi"/>
</dbReference>
<keyword evidence="2" id="KW-0472">Membrane</keyword>
<dbReference type="GO" id="GO:0005935">
    <property type="term" value="C:cellular bud neck"/>
    <property type="evidence" value="ECO:0007669"/>
    <property type="project" value="EnsemblFungi"/>
</dbReference>
<dbReference type="AlphaFoldDB" id="A0A1G4K684"/>
<feature type="region of interest" description="Disordered" evidence="1">
    <location>
        <begin position="265"/>
        <end position="295"/>
    </location>
</feature>
<dbReference type="GO" id="GO:0005934">
    <property type="term" value="C:cellular bud tip"/>
    <property type="evidence" value="ECO:0007669"/>
    <property type="project" value="EnsemblFungi"/>
</dbReference>
<keyword evidence="2" id="KW-0812">Transmembrane</keyword>
<dbReference type="GO" id="GO:0071944">
    <property type="term" value="C:cell periphery"/>
    <property type="evidence" value="ECO:0007669"/>
    <property type="project" value="EnsemblFungi"/>
</dbReference>
<dbReference type="InterPro" id="IPR014805">
    <property type="entry name" value="SKG6/TOS2-like"/>
</dbReference>
<evidence type="ECO:0000256" key="2">
    <source>
        <dbReference type="SAM" id="Phobius"/>
    </source>
</evidence>
<dbReference type="GO" id="GO:0016020">
    <property type="term" value="C:membrane"/>
    <property type="evidence" value="ECO:0007669"/>
    <property type="project" value="EnsemblFungi"/>
</dbReference>
<evidence type="ECO:0000313" key="3">
    <source>
        <dbReference type="EMBL" id="SCU99348.1"/>
    </source>
</evidence>
<keyword evidence="2" id="KW-1133">Transmembrane helix</keyword>
<name>A0A1G4K684_9SACH</name>
<feature type="compositionally biased region" description="Low complexity" evidence="1">
    <location>
        <begin position="15"/>
        <end position="35"/>
    </location>
</feature>
<feature type="transmembrane region" description="Helical" evidence="2">
    <location>
        <begin position="48"/>
        <end position="69"/>
    </location>
</feature>
<dbReference type="Pfam" id="PF08693">
    <property type="entry name" value="SKG6"/>
    <property type="match status" value="1"/>
</dbReference>
<organism evidence="3 4">
    <name type="scientific">Lachancea dasiensis</name>
    <dbReference type="NCBI Taxonomy" id="1072105"/>
    <lineage>
        <taxon>Eukaryota</taxon>
        <taxon>Fungi</taxon>
        <taxon>Dikarya</taxon>
        <taxon>Ascomycota</taxon>
        <taxon>Saccharomycotina</taxon>
        <taxon>Saccharomycetes</taxon>
        <taxon>Saccharomycetales</taxon>
        <taxon>Saccharomycetaceae</taxon>
        <taxon>Lachancea</taxon>
    </lineage>
</organism>
<feature type="region of interest" description="Disordered" evidence="1">
    <location>
        <begin position="1"/>
        <end position="41"/>
    </location>
</feature>
<dbReference type="PROSITE" id="PS51257">
    <property type="entry name" value="PROKAR_LIPOPROTEIN"/>
    <property type="match status" value="1"/>
</dbReference>
<proteinExistence type="predicted"/>
<evidence type="ECO:0000256" key="1">
    <source>
        <dbReference type="SAM" id="MobiDB-lite"/>
    </source>
</evidence>
<protein>
    <submittedName>
        <fullName evidence="3">LADA_0H19152g1_1</fullName>
    </submittedName>
</protein>
<dbReference type="GO" id="GO:0000131">
    <property type="term" value="C:incipient cellular bud site"/>
    <property type="evidence" value="ECO:0007669"/>
    <property type="project" value="EnsemblFungi"/>
</dbReference>
<feature type="region of interest" description="Disordered" evidence="1">
    <location>
        <begin position="630"/>
        <end position="657"/>
    </location>
</feature>
<dbReference type="OrthoDB" id="4035953at2759"/>
<reference evidence="3 4" key="1">
    <citation type="submission" date="2016-03" db="EMBL/GenBank/DDBJ databases">
        <authorList>
            <person name="Devillers H."/>
        </authorList>
    </citation>
    <scope>NUCLEOTIDE SEQUENCE [LARGE SCALE GENOMIC DNA]</scope>
    <source>
        <strain evidence="3">CBS 10888</strain>
    </source>
</reference>
<evidence type="ECO:0000313" key="4">
    <source>
        <dbReference type="Proteomes" id="UP000190274"/>
    </source>
</evidence>
<sequence>MHQKLYPRSDRTAKSDSSSSQSSTSSSSSSSCSGSGCEKPTDSTETAAVVVAVVVPVFVVAVVLALVLYKVWKRGKKEANFDNDPEFDGDGEYLPSVDHNVELRERSVPGRMFDTNYDHESKDLGYPRNSYHHSVSNSNFPVDPFHLPDSSDADQLRSFARSIQNHDLDGYKLASRSASEVSLPKSSFGLQRPHVASLTHLRDSFGSSNMQSVESVSHWTKMDDDNLAHELATKVSSELNEDVTSEIEDSPIKNARGDVKQGYITSTIGLDPEKSARESTSFNTDDSSSHRSFVDASREISQHNDSALPADDENEQFLTSKEEENIKRMKSIYEVYLDRNGTVKTERTSGNDHPEEMVSVNRGFNTSELLPAEASSQINSAVKAQQSYQQSASISNPHFHEEHSRLPLPVDNGRRPVSSIYSDMPSFPQQSAQPGYSQMHLQQAPQAYYQPQYQQQPYNGSGGPHVYAHQAHALQQYYHPQALENIEELPTPSHLPFSESTSSLTSYKKIGKSTYSNGVSGPVVNPIDHPELFYNQTSAPVATTGTLSNHANQAQSLPHHLRQSVVMTNPADLMFPKVYKPAGSFRNISAANSRNNSLTSQNNVQQFQSQMAHQRVSGILDDDDTMQPPRFGGILPHNGSNEDLRRQLGSSENYTVT</sequence>
<gene>
    <name evidence="3" type="ORF">LADA_0H19152G</name>
</gene>
<feature type="compositionally biased region" description="Polar residues" evidence="1">
    <location>
        <begin position="648"/>
        <end position="657"/>
    </location>
</feature>
<keyword evidence="4" id="KW-1185">Reference proteome</keyword>